<dbReference type="WBParaSite" id="nRc.2.0.1.t45368-RA">
    <property type="protein sequence ID" value="nRc.2.0.1.t45368-RA"/>
    <property type="gene ID" value="nRc.2.0.1.g45368"/>
</dbReference>
<keyword evidence="2" id="KW-1185">Reference proteome</keyword>
<dbReference type="Proteomes" id="UP000887565">
    <property type="component" value="Unplaced"/>
</dbReference>
<name>A0A915L2R5_ROMCU</name>
<keyword evidence="1" id="KW-0472">Membrane</keyword>
<proteinExistence type="predicted"/>
<reference evidence="3" key="1">
    <citation type="submission" date="2022-11" db="UniProtKB">
        <authorList>
            <consortium name="WormBaseParasite"/>
        </authorList>
    </citation>
    <scope>IDENTIFICATION</scope>
</reference>
<keyword evidence="1" id="KW-1133">Transmembrane helix</keyword>
<dbReference type="OMA" id="MEDMHAN"/>
<feature type="transmembrane region" description="Helical" evidence="1">
    <location>
        <begin position="106"/>
        <end position="126"/>
    </location>
</feature>
<dbReference type="PANTHER" id="PTHR21274">
    <property type="entry name" value="MECKELIN"/>
    <property type="match status" value="1"/>
</dbReference>
<dbReference type="GO" id="GO:0060271">
    <property type="term" value="P:cilium assembly"/>
    <property type="evidence" value="ECO:0007669"/>
    <property type="project" value="InterPro"/>
</dbReference>
<dbReference type="AlphaFoldDB" id="A0A915L2R5"/>
<dbReference type="GO" id="GO:0036038">
    <property type="term" value="C:MKS complex"/>
    <property type="evidence" value="ECO:0007669"/>
    <property type="project" value="InterPro"/>
</dbReference>
<protein>
    <submittedName>
        <fullName evidence="3">Odorant receptor</fullName>
    </submittedName>
</protein>
<dbReference type="Pfam" id="PF09773">
    <property type="entry name" value="Meckelin"/>
    <property type="match status" value="2"/>
</dbReference>
<dbReference type="PANTHER" id="PTHR21274:SF0">
    <property type="entry name" value="MECKELIN"/>
    <property type="match status" value="1"/>
</dbReference>
<evidence type="ECO:0000313" key="3">
    <source>
        <dbReference type="WBParaSite" id="nRc.2.0.1.t45368-RA"/>
    </source>
</evidence>
<sequence>MANKGQGSKVPAPVTIWRTYMVANEWNELQSYRKTSHILQMLTMLLLLKTSSVIKYKQNYPDFLNFIVTEIRTCLSSQVSCLEALTILEPGTTFWRPPVEFRDSRISRFAVTTFLYFLVAFSQWFLNVLIVESALVDHFRNFVDLCSVSNISVLILQQQQFGFYIHGRSVHGYADTNMQEMNDMLKNEKESRCPKRGLENDSDVQTFMVCLPNALRQQMDNCIMQNNMQNITGTDKHEEVANKVKVCNELNKILTSFIEHDSQQHANYMIKDRTMVECLLDMEFQDTSSKGVFYRDPSDSAHTKASIYGNEFTQILFELTLFCAIDLLARDFVLSTVLSYAIVSILKYTPSKTLSIGPSTRHNRNSRIPEANGYQMKIYDIFHS</sequence>
<evidence type="ECO:0000313" key="2">
    <source>
        <dbReference type="Proteomes" id="UP000887565"/>
    </source>
</evidence>
<keyword evidence="1" id="KW-0812">Transmembrane</keyword>
<organism evidence="2 3">
    <name type="scientific">Romanomermis culicivorax</name>
    <name type="common">Nematode worm</name>
    <dbReference type="NCBI Taxonomy" id="13658"/>
    <lineage>
        <taxon>Eukaryota</taxon>
        <taxon>Metazoa</taxon>
        <taxon>Ecdysozoa</taxon>
        <taxon>Nematoda</taxon>
        <taxon>Enoplea</taxon>
        <taxon>Dorylaimia</taxon>
        <taxon>Mermithida</taxon>
        <taxon>Mermithoidea</taxon>
        <taxon>Mermithidae</taxon>
        <taxon>Romanomermis</taxon>
    </lineage>
</organism>
<accession>A0A915L2R5</accession>
<evidence type="ECO:0000256" key="1">
    <source>
        <dbReference type="SAM" id="Phobius"/>
    </source>
</evidence>
<dbReference type="InterPro" id="IPR019170">
    <property type="entry name" value="Meckelin"/>
</dbReference>